<dbReference type="InterPro" id="IPR003607">
    <property type="entry name" value="HD/PDEase_dom"/>
</dbReference>
<evidence type="ECO:0000259" key="4">
    <source>
        <dbReference type="PROSITE" id="PS51845"/>
    </source>
</evidence>
<dbReference type="Gene3D" id="1.10.1300.10">
    <property type="entry name" value="3'5'-cyclic nucleotide phosphodiesterase, catalytic domain"/>
    <property type="match status" value="1"/>
</dbReference>
<dbReference type="InterPro" id="IPR023174">
    <property type="entry name" value="PDEase_CS"/>
</dbReference>
<feature type="region of interest" description="Disordered" evidence="3">
    <location>
        <begin position="1"/>
        <end position="72"/>
    </location>
</feature>
<reference evidence="5" key="1">
    <citation type="submission" date="2017-08" db="EMBL/GenBank/DDBJ databases">
        <authorList>
            <person name="Polle J.E."/>
            <person name="Barry K."/>
            <person name="Cushman J."/>
            <person name="Schmutz J."/>
            <person name="Tran D."/>
            <person name="Hathwaick L.T."/>
            <person name="Yim W.C."/>
            <person name="Jenkins J."/>
            <person name="Mckie-Krisberg Z.M."/>
            <person name="Prochnik S."/>
            <person name="Lindquist E."/>
            <person name="Dockter R.B."/>
            <person name="Adam C."/>
            <person name="Molina H."/>
            <person name="Bunkerborg J."/>
            <person name="Jin E."/>
            <person name="Buchheim M."/>
            <person name="Magnuson J."/>
        </authorList>
    </citation>
    <scope>NUCLEOTIDE SEQUENCE</scope>
    <source>
        <strain evidence="5">CCAP 19/18</strain>
    </source>
</reference>
<dbReference type="InterPro" id="IPR023088">
    <property type="entry name" value="PDEase"/>
</dbReference>
<dbReference type="InterPro" id="IPR002073">
    <property type="entry name" value="PDEase_catalytic_dom"/>
</dbReference>
<dbReference type="Proteomes" id="UP000815325">
    <property type="component" value="Unassembled WGS sequence"/>
</dbReference>
<accession>A0ABQ7GGE6</accession>
<keyword evidence="2" id="KW-0378">Hydrolase</keyword>
<dbReference type="PROSITE" id="PS51845">
    <property type="entry name" value="PDEASE_I_2"/>
    <property type="match status" value="1"/>
</dbReference>
<dbReference type="CDD" id="cd00077">
    <property type="entry name" value="HDc"/>
    <property type="match status" value="1"/>
</dbReference>
<dbReference type="InterPro" id="IPR036971">
    <property type="entry name" value="PDEase_catalytic_dom_sf"/>
</dbReference>
<gene>
    <name evidence="5" type="ORF">DUNSADRAFT_9950</name>
</gene>
<evidence type="ECO:0000313" key="6">
    <source>
        <dbReference type="Proteomes" id="UP000815325"/>
    </source>
</evidence>
<evidence type="ECO:0000256" key="3">
    <source>
        <dbReference type="SAM" id="MobiDB-lite"/>
    </source>
</evidence>
<keyword evidence="1" id="KW-0479">Metal-binding</keyword>
<proteinExistence type="predicted"/>
<protein>
    <recommendedName>
        <fullName evidence="4">PDEase domain-containing protein</fullName>
    </recommendedName>
</protein>
<dbReference type="PANTHER" id="PTHR11347">
    <property type="entry name" value="CYCLIC NUCLEOTIDE PHOSPHODIESTERASE"/>
    <property type="match status" value="1"/>
</dbReference>
<name>A0ABQ7GGE6_DUNSA</name>
<evidence type="ECO:0000256" key="2">
    <source>
        <dbReference type="ARBA" id="ARBA00022801"/>
    </source>
</evidence>
<evidence type="ECO:0000256" key="1">
    <source>
        <dbReference type="ARBA" id="ARBA00022723"/>
    </source>
</evidence>
<comment type="caution">
    <text evidence="5">The sequence shown here is derived from an EMBL/GenBank/DDBJ whole genome shotgun (WGS) entry which is preliminary data.</text>
</comment>
<dbReference type="SUPFAM" id="SSF109604">
    <property type="entry name" value="HD-domain/PDEase-like"/>
    <property type="match status" value="1"/>
</dbReference>
<sequence>MGPRLAVETRKGNPNGSYGLQTRALFRSASSRVLDVRKEEEQEQEQQPPQQRQQGHDSGAEAVDNFRPSSHEPCMPLMDEVDRLLAQADTSFFFDTFALNDATSGHALSVLGFFLLERTGMASTFRMSLPRLARFLRQIEAGMKAVPYHNTVHVADVLQTLHVMSTLGGLSKAIADPLFMLSAYLAAIIHDFEHQGLTNAFLIATESPLAMRYNDTAPLEQHHLSSAFSVLKELDLMPSLPQPEYLRWQRVVIDMVLATDMVKHMEIMGRMSSLAAMVSAGSTSSKLSCRLSNSGLLLGSRFLINNRVCVCVCVCVW</sequence>
<dbReference type="EMBL" id="MU069797">
    <property type="protein sequence ID" value="KAF5833679.1"/>
    <property type="molecule type" value="Genomic_DNA"/>
</dbReference>
<dbReference type="PROSITE" id="PS00126">
    <property type="entry name" value="PDEASE_I_1"/>
    <property type="match status" value="1"/>
</dbReference>
<feature type="domain" description="PDEase" evidence="4">
    <location>
        <begin position="73"/>
        <end position="317"/>
    </location>
</feature>
<evidence type="ECO:0000313" key="5">
    <source>
        <dbReference type="EMBL" id="KAF5833679.1"/>
    </source>
</evidence>
<dbReference type="PRINTS" id="PR00387">
    <property type="entry name" value="PDIESTERASE1"/>
</dbReference>
<organism evidence="5 6">
    <name type="scientific">Dunaliella salina</name>
    <name type="common">Green alga</name>
    <name type="synonym">Protococcus salinus</name>
    <dbReference type="NCBI Taxonomy" id="3046"/>
    <lineage>
        <taxon>Eukaryota</taxon>
        <taxon>Viridiplantae</taxon>
        <taxon>Chlorophyta</taxon>
        <taxon>core chlorophytes</taxon>
        <taxon>Chlorophyceae</taxon>
        <taxon>CS clade</taxon>
        <taxon>Chlamydomonadales</taxon>
        <taxon>Dunaliellaceae</taxon>
        <taxon>Dunaliella</taxon>
    </lineage>
</organism>
<keyword evidence="6" id="KW-1185">Reference proteome</keyword>
<dbReference type="Pfam" id="PF00233">
    <property type="entry name" value="PDEase_I"/>
    <property type="match status" value="1"/>
</dbReference>